<protein>
    <submittedName>
        <fullName evidence="1">Uncharacterized protein</fullName>
    </submittedName>
</protein>
<evidence type="ECO:0000313" key="2">
    <source>
        <dbReference type="Proteomes" id="UP000176445"/>
    </source>
</evidence>
<accession>A0A1F6CMD8</accession>
<dbReference type="AlphaFoldDB" id="A0A1F6CMD8"/>
<evidence type="ECO:0000313" key="1">
    <source>
        <dbReference type="EMBL" id="OGG50386.1"/>
    </source>
</evidence>
<dbReference type="Proteomes" id="UP000176445">
    <property type="component" value="Unassembled WGS sequence"/>
</dbReference>
<dbReference type="EMBL" id="MFKW01000052">
    <property type="protein sequence ID" value="OGG50386.1"/>
    <property type="molecule type" value="Genomic_DNA"/>
</dbReference>
<sequence>MMYSKNWSEVELKFHDRAFEMGNPNMLLLAKEHALEFIEECRERKIPISGIDGFLTGKDVEPLKGFTITEKSVQPIQDYSINFSLPPFKYHTYSEDEIYDQSTALIKKSPDHIYFEIGCDNTDE</sequence>
<reference evidence="1 2" key="1">
    <citation type="journal article" date="2016" name="Nat. Commun.">
        <title>Thousands of microbial genomes shed light on interconnected biogeochemical processes in an aquifer system.</title>
        <authorList>
            <person name="Anantharaman K."/>
            <person name="Brown C.T."/>
            <person name="Hug L.A."/>
            <person name="Sharon I."/>
            <person name="Castelle C.J."/>
            <person name="Probst A.J."/>
            <person name="Thomas B.C."/>
            <person name="Singh A."/>
            <person name="Wilkins M.J."/>
            <person name="Karaoz U."/>
            <person name="Brodie E.L."/>
            <person name="Williams K.H."/>
            <person name="Hubbard S.S."/>
            <person name="Banfield J.F."/>
        </authorList>
    </citation>
    <scope>NUCLEOTIDE SEQUENCE [LARGE SCALE GENOMIC DNA]</scope>
</reference>
<organism evidence="1 2">
    <name type="scientific">Candidatus Kaiserbacteria bacterium RIFCSPHIGHO2_01_FULL_54_36b</name>
    <dbReference type="NCBI Taxonomy" id="1798483"/>
    <lineage>
        <taxon>Bacteria</taxon>
        <taxon>Candidatus Kaiseribacteriota</taxon>
    </lineage>
</organism>
<comment type="caution">
    <text evidence="1">The sequence shown here is derived from an EMBL/GenBank/DDBJ whole genome shotgun (WGS) entry which is preliminary data.</text>
</comment>
<proteinExistence type="predicted"/>
<gene>
    <name evidence="1" type="ORF">A2704_05620</name>
</gene>
<name>A0A1F6CMD8_9BACT</name>